<accession>A0ABN1RV79</accession>
<evidence type="ECO:0000256" key="2">
    <source>
        <dbReference type="SAM" id="SignalP"/>
    </source>
</evidence>
<keyword evidence="4" id="KW-1185">Reference proteome</keyword>
<reference evidence="3 4" key="1">
    <citation type="journal article" date="2019" name="Int. J. Syst. Evol. Microbiol.">
        <title>The Global Catalogue of Microorganisms (GCM) 10K type strain sequencing project: providing services to taxonomists for standard genome sequencing and annotation.</title>
        <authorList>
            <consortium name="The Broad Institute Genomics Platform"/>
            <consortium name="The Broad Institute Genome Sequencing Center for Infectious Disease"/>
            <person name="Wu L."/>
            <person name="Ma J."/>
        </authorList>
    </citation>
    <scope>NUCLEOTIDE SEQUENCE [LARGE SCALE GENOMIC DNA]</scope>
    <source>
        <strain evidence="3 4">JCM 10696</strain>
    </source>
</reference>
<dbReference type="RefSeq" id="WP_344245123.1">
    <property type="nucleotide sequence ID" value="NZ_BAAAHH010000036.1"/>
</dbReference>
<evidence type="ECO:0000256" key="1">
    <source>
        <dbReference type="SAM" id="MobiDB-lite"/>
    </source>
</evidence>
<keyword evidence="2" id="KW-0732">Signal</keyword>
<organism evidence="3 4">
    <name type="scientific">Actinocorallia libanotica</name>
    <dbReference type="NCBI Taxonomy" id="46162"/>
    <lineage>
        <taxon>Bacteria</taxon>
        <taxon>Bacillati</taxon>
        <taxon>Actinomycetota</taxon>
        <taxon>Actinomycetes</taxon>
        <taxon>Streptosporangiales</taxon>
        <taxon>Thermomonosporaceae</taxon>
        <taxon>Actinocorallia</taxon>
    </lineage>
</organism>
<evidence type="ECO:0000313" key="4">
    <source>
        <dbReference type="Proteomes" id="UP001500665"/>
    </source>
</evidence>
<feature type="chain" id="PRO_5046493726" description="META domain-containing protein" evidence="2">
    <location>
        <begin position="23"/>
        <end position="158"/>
    </location>
</feature>
<evidence type="ECO:0008006" key="5">
    <source>
        <dbReference type="Google" id="ProtNLM"/>
    </source>
</evidence>
<evidence type="ECO:0000313" key="3">
    <source>
        <dbReference type="EMBL" id="GAA0964870.1"/>
    </source>
</evidence>
<proteinExistence type="predicted"/>
<comment type="caution">
    <text evidence="3">The sequence shown here is derived from an EMBL/GenBank/DDBJ whole genome shotgun (WGS) entry which is preliminary data.</text>
</comment>
<gene>
    <name evidence="3" type="ORF">GCM10009550_63750</name>
</gene>
<feature type="signal peptide" evidence="2">
    <location>
        <begin position="1"/>
        <end position="22"/>
    </location>
</feature>
<sequence>MRWVQGAVTAVTCAVIAAGSWAATRPAGPAPGPSPAASPAVPAFPLTAPPSPDGVPEPMIGRWRGTAEGPGGSYELELELTRGERGQTVGESGVVAATCRFGIVLRGTEPDAILFDERLTSGSGCLGSSGRLALRGEGLRYSALTEDGDPVTGELRRE</sequence>
<feature type="region of interest" description="Disordered" evidence="1">
    <location>
        <begin position="24"/>
        <end position="51"/>
    </location>
</feature>
<protein>
    <recommendedName>
        <fullName evidence="5">META domain-containing protein</fullName>
    </recommendedName>
</protein>
<dbReference type="EMBL" id="BAAAHH010000036">
    <property type="protein sequence ID" value="GAA0964870.1"/>
    <property type="molecule type" value="Genomic_DNA"/>
</dbReference>
<name>A0ABN1RV79_9ACTN</name>
<dbReference type="Proteomes" id="UP001500665">
    <property type="component" value="Unassembled WGS sequence"/>
</dbReference>